<keyword evidence="4 8" id="KW-0663">Pyridoxal phosphate</keyword>
<dbReference type="NCBIfam" id="TIGR00474">
    <property type="entry name" value="selA"/>
    <property type="match status" value="1"/>
</dbReference>
<comment type="cofactor">
    <cofactor evidence="1 8 9">
        <name>pyridoxal 5'-phosphate</name>
        <dbReference type="ChEBI" id="CHEBI:597326"/>
    </cofactor>
</comment>
<keyword evidence="3 8" id="KW-0808">Transferase</keyword>
<keyword evidence="5 8" id="KW-0648">Protein biosynthesis</keyword>
<dbReference type="Proteomes" id="UP001197609">
    <property type="component" value="Unassembled WGS sequence"/>
</dbReference>
<name>A0AAJ1AIC7_9BACT</name>
<dbReference type="SUPFAM" id="SSF53383">
    <property type="entry name" value="PLP-dependent transferases"/>
    <property type="match status" value="1"/>
</dbReference>
<comment type="function">
    <text evidence="8">Converts seryl-tRNA(Sec) to selenocysteinyl-tRNA(Sec) required for selenoprotein biosynthesis.</text>
</comment>
<evidence type="ECO:0000256" key="3">
    <source>
        <dbReference type="ARBA" id="ARBA00022679"/>
    </source>
</evidence>
<feature type="modified residue" description="N6-(pyridoxal phosphate)lysine" evidence="8 9">
    <location>
        <position position="300"/>
    </location>
</feature>
<comment type="pathway">
    <text evidence="8">Aminoacyl-tRNA biosynthesis; selenocysteinyl-tRNA(Sec) biosynthesis; selenocysteinyl-tRNA(Sec) from L-seryl-tRNA(Sec) (bacterial route): step 1/1.</text>
</comment>
<dbReference type="InterPro" id="IPR015421">
    <property type="entry name" value="PyrdxlP-dep_Trfase_major"/>
</dbReference>
<proteinExistence type="inferred from homology"/>
<keyword evidence="2 8" id="KW-0963">Cytoplasm</keyword>
<evidence type="ECO:0000256" key="7">
    <source>
        <dbReference type="ARBA" id="ARBA00044507"/>
    </source>
</evidence>
<evidence type="ECO:0000259" key="10">
    <source>
        <dbReference type="Pfam" id="PF12390"/>
    </source>
</evidence>
<dbReference type="Pfam" id="PF03841">
    <property type="entry name" value="SelA"/>
    <property type="match status" value="1"/>
</dbReference>
<dbReference type="GO" id="GO:0001514">
    <property type="term" value="P:selenocysteine incorporation"/>
    <property type="evidence" value="ECO:0007669"/>
    <property type="project" value="UniProtKB-UniRule"/>
</dbReference>
<comment type="catalytic activity">
    <reaction evidence="8">
        <text>L-seryl-tRNA(Sec) + selenophosphate + H(+) = L-selenocysteinyl-tRNA(Sec) + phosphate</text>
        <dbReference type="Rhea" id="RHEA:22728"/>
        <dbReference type="Rhea" id="RHEA-COMP:9742"/>
        <dbReference type="Rhea" id="RHEA-COMP:9743"/>
        <dbReference type="ChEBI" id="CHEBI:15378"/>
        <dbReference type="ChEBI" id="CHEBI:16144"/>
        <dbReference type="ChEBI" id="CHEBI:43474"/>
        <dbReference type="ChEBI" id="CHEBI:78533"/>
        <dbReference type="ChEBI" id="CHEBI:78573"/>
        <dbReference type="EC" id="2.9.1.1"/>
    </reaction>
</comment>
<evidence type="ECO:0000256" key="6">
    <source>
        <dbReference type="ARBA" id="ARBA00023266"/>
    </source>
</evidence>
<evidence type="ECO:0000256" key="8">
    <source>
        <dbReference type="HAMAP-Rule" id="MF_00423"/>
    </source>
</evidence>
<gene>
    <name evidence="8 11" type="primary">selA</name>
    <name evidence="11" type="ORF">K8G79_09370</name>
</gene>
<evidence type="ECO:0000256" key="5">
    <source>
        <dbReference type="ARBA" id="ARBA00022917"/>
    </source>
</evidence>
<evidence type="ECO:0000256" key="2">
    <source>
        <dbReference type="ARBA" id="ARBA00022490"/>
    </source>
</evidence>
<dbReference type="EMBL" id="JAIOIU010000118">
    <property type="protein sequence ID" value="MBZ0160329.1"/>
    <property type="molecule type" value="Genomic_DNA"/>
</dbReference>
<organism evidence="11 12">
    <name type="scientific">Candidatus Methylomirabilis tolerans</name>
    <dbReference type="NCBI Taxonomy" id="3123416"/>
    <lineage>
        <taxon>Bacteria</taxon>
        <taxon>Candidatus Methylomirabilota</taxon>
        <taxon>Candidatus Methylomirabilia</taxon>
        <taxon>Candidatus Methylomirabilales</taxon>
        <taxon>Candidatus Methylomirabilaceae</taxon>
        <taxon>Candidatus Methylomirabilis</taxon>
    </lineage>
</organism>
<dbReference type="EC" id="2.9.1.1" evidence="8"/>
<dbReference type="HAMAP" id="MF_00423">
    <property type="entry name" value="SelA"/>
    <property type="match status" value="1"/>
</dbReference>
<keyword evidence="6 8" id="KW-0711">Selenium</keyword>
<dbReference type="Pfam" id="PF12390">
    <property type="entry name" value="Se-cys_synth_N"/>
    <property type="match status" value="1"/>
</dbReference>
<comment type="caution">
    <text evidence="11">The sequence shown here is derived from an EMBL/GenBank/DDBJ whole genome shotgun (WGS) entry which is preliminary data.</text>
</comment>
<reference evidence="11 12" key="1">
    <citation type="journal article" date="2021" name="bioRxiv">
        <title>Unraveling nitrogen, sulfur and carbon metabolic pathways and microbial community transcriptional responses to substrate deprivation and toxicity stresses in a bioreactor mimicking anoxic brackish coastal sediment conditions.</title>
        <authorList>
            <person name="Martins P.D."/>
            <person name="Echeveste M.J."/>
            <person name="Arshad A."/>
            <person name="Kurth J."/>
            <person name="Ouboter H."/>
            <person name="Jetten M.S.M."/>
            <person name="Welte C.U."/>
        </authorList>
    </citation>
    <scope>NUCLEOTIDE SEQUENCE [LARGE SCALE GENOMIC DNA]</scope>
    <source>
        <strain evidence="11">MAG_38</strain>
    </source>
</reference>
<dbReference type="Gene3D" id="3.90.1150.180">
    <property type="match status" value="1"/>
</dbReference>
<dbReference type="InterPro" id="IPR018319">
    <property type="entry name" value="SelA-like"/>
</dbReference>
<dbReference type="AlphaFoldDB" id="A0AAJ1AIC7"/>
<dbReference type="InterPro" id="IPR025862">
    <property type="entry name" value="SelA_trans_N_dom"/>
</dbReference>
<comment type="similarity">
    <text evidence="7 8">Belongs to the SelA family.</text>
</comment>
<dbReference type="PANTHER" id="PTHR32328:SF0">
    <property type="entry name" value="L-SERYL-TRNA(SEC) SELENIUM TRANSFERASE"/>
    <property type="match status" value="1"/>
</dbReference>
<dbReference type="InterPro" id="IPR015424">
    <property type="entry name" value="PyrdxlP-dep_Trfase"/>
</dbReference>
<evidence type="ECO:0000256" key="1">
    <source>
        <dbReference type="ARBA" id="ARBA00001933"/>
    </source>
</evidence>
<sequence length="472" mass="51450">MESRTRLLLRQLPSVDELLQEPSIRVMVQTLPRWAVVDAIREVLERRRRTIATGQSESAPEDPLSRTALIIETQQIALRLHRPALRRLINATGVVIHTNLGRAPLAEVAVERIVEVARGYSNLEYDIERGDRGSRQAHVERLLCRLTEAEAALAVNNNAAAVLLAINTLAEGKDVIVSRGELVEIGDSFRIPDIMRRAGGILREVGTTNRTYLRDYEDAIGTTSAMLLKVHTSNFRIQGFASQVPIAELVSLGEKAGLPVVEDVGSGALIDLSQIGLSREPMPSESIRVGADLVTFSGDKLLGGPQAGLIVGKRLLVEKLRRNPLARAVRIDKLTLAALEATLRLYLDEGQAFSRIPVLRALAMPLQEIEQRARLLRDRIVALASGHLEVSVVEGTSEVGGGALPLEAIPTRLVAVQAAHLTAPVLEGRLHRTDPPVMVRIKGDRIILDPRTVQEDELDTLANLVASVATCS</sequence>
<dbReference type="GO" id="GO:0001717">
    <property type="term" value="P:conversion of seryl-tRNAsec to selenocys-tRNAsec"/>
    <property type="evidence" value="ECO:0007669"/>
    <property type="project" value="UniProtKB-UniRule"/>
</dbReference>
<evidence type="ECO:0000256" key="9">
    <source>
        <dbReference type="PIRSR" id="PIRSR618319-50"/>
    </source>
</evidence>
<dbReference type="PANTHER" id="PTHR32328">
    <property type="entry name" value="L-SERYL-TRNA(SEC) SELENIUM TRANSFERASE"/>
    <property type="match status" value="1"/>
</dbReference>
<dbReference type="GO" id="GO:0004125">
    <property type="term" value="F:L-seryl-tRNA(Sec) selenium transferase activity"/>
    <property type="evidence" value="ECO:0007669"/>
    <property type="project" value="UniProtKB-UniRule"/>
</dbReference>
<protein>
    <recommendedName>
        <fullName evidence="8">L-seryl-tRNA(Sec) selenium transferase</fullName>
        <ecNumber evidence="8">2.9.1.1</ecNumber>
    </recommendedName>
    <alternativeName>
        <fullName evidence="8">Selenocysteine synthase</fullName>
        <shortName evidence="8">Sec synthase</shortName>
    </alternativeName>
    <alternativeName>
        <fullName evidence="8">Selenocysteinyl-tRNA(Sec) synthase</fullName>
    </alternativeName>
</protein>
<accession>A0AAJ1AIC7</accession>
<feature type="domain" description="L-seryl-tRNA selenium transferase N-terminal" evidence="10">
    <location>
        <begin position="9"/>
        <end position="48"/>
    </location>
</feature>
<dbReference type="GO" id="GO:0005737">
    <property type="term" value="C:cytoplasm"/>
    <property type="evidence" value="ECO:0007669"/>
    <property type="project" value="UniProtKB-SubCell"/>
</dbReference>
<comment type="subcellular location">
    <subcellularLocation>
        <location evidence="8">Cytoplasm</location>
    </subcellularLocation>
</comment>
<evidence type="ECO:0000256" key="4">
    <source>
        <dbReference type="ARBA" id="ARBA00022898"/>
    </source>
</evidence>
<evidence type="ECO:0000313" key="12">
    <source>
        <dbReference type="Proteomes" id="UP001197609"/>
    </source>
</evidence>
<evidence type="ECO:0000313" key="11">
    <source>
        <dbReference type="EMBL" id="MBZ0160329.1"/>
    </source>
</evidence>
<dbReference type="Gene3D" id="3.40.640.10">
    <property type="entry name" value="Type I PLP-dependent aspartate aminotransferase-like (Major domain)"/>
    <property type="match status" value="1"/>
</dbReference>
<dbReference type="InterPro" id="IPR004534">
    <property type="entry name" value="SelA_trans"/>
</dbReference>